<protein>
    <recommendedName>
        <fullName evidence="2">HMA domain-containing protein</fullName>
    </recommendedName>
</protein>
<gene>
    <name evidence="3" type="ORF">FHS57_001672</name>
</gene>
<accession>A0A7W6EPJ9</accession>
<reference evidence="3 4" key="1">
    <citation type="submission" date="2020-08" db="EMBL/GenBank/DDBJ databases">
        <title>Genomic Encyclopedia of Type Strains, Phase IV (KMG-IV): sequencing the most valuable type-strain genomes for metagenomic binning, comparative biology and taxonomic classification.</title>
        <authorList>
            <person name="Goeker M."/>
        </authorList>
    </citation>
    <scope>NUCLEOTIDE SEQUENCE [LARGE SCALE GENOMIC DNA]</scope>
    <source>
        <strain evidence="3 4">DSM 17976</strain>
    </source>
</reference>
<feature type="transmembrane region" description="Helical" evidence="1">
    <location>
        <begin position="12"/>
        <end position="29"/>
    </location>
</feature>
<evidence type="ECO:0000256" key="1">
    <source>
        <dbReference type="SAM" id="Phobius"/>
    </source>
</evidence>
<evidence type="ECO:0000313" key="4">
    <source>
        <dbReference type="Proteomes" id="UP000541352"/>
    </source>
</evidence>
<proteinExistence type="predicted"/>
<keyword evidence="1" id="KW-0812">Transmembrane</keyword>
<feature type="domain" description="HMA" evidence="2">
    <location>
        <begin position="42"/>
        <end position="111"/>
    </location>
</feature>
<comment type="caution">
    <text evidence="3">The sequence shown here is derived from an EMBL/GenBank/DDBJ whole genome shotgun (WGS) entry which is preliminary data.</text>
</comment>
<name>A0A7W6EPJ9_9BACT</name>
<dbReference type="EMBL" id="JACIBY010000003">
    <property type="protein sequence ID" value="MBB3837675.1"/>
    <property type="molecule type" value="Genomic_DNA"/>
</dbReference>
<keyword evidence="1" id="KW-0472">Membrane</keyword>
<organism evidence="3 4">
    <name type="scientific">Runella defluvii</name>
    <dbReference type="NCBI Taxonomy" id="370973"/>
    <lineage>
        <taxon>Bacteria</taxon>
        <taxon>Pseudomonadati</taxon>
        <taxon>Bacteroidota</taxon>
        <taxon>Cytophagia</taxon>
        <taxon>Cytophagales</taxon>
        <taxon>Spirosomataceae</taxon>
        <taxon>Runella</taxon>
    </lineage>
</organism>
<dbReference type="Proteomes" id="UP000541352">
    <property type="component" value="Unassembled WGS sequence"/>
</dbReference>
<dbReference type="InterPro" id="IPR006121">
    <property type="entry name" value="HMA_dom"/>
</dbReference>
<dbReference type="AlphaFoldDB" id="A0A7W6EPJ9"/>
<dbReference type="RefSeq" id="WP_183972420.1">
    <property type="nucleotide sequence ID" value="NZ_JACIBY010000003.1"/>
</dbReference>
<dbReference type="Gene3D" id="3.30.70.100">
    <property type="match status" value="1"/>
</dbReference>
<dbReference type="CDD" id="cd00371">
    <property type="entry name" value="HMA"/>
    <property type="match status" value="1"/>
</dbReference>
<sequence length="143" mass="15543">MKKGLIKTAKISLYSLGFLFMAFVVYANLEPAPMHAYVKPISMTIIKVDGLDETTNSEALQKQMSQQKGVTACTVNPASQLVSITFDPDATNESSLKSLVGTYSAKKVEPASFDGITASGPECPVPLSYIQAFERAKYAFCFR</sequence>
<dbReference type="GO" id="GO:0046872">
    <property type="term" value="F:metal ion binding"/>
    <property type="evidence" value="ECO:0007669"/>
    <property type="project" value="InterPro"/>
</dbReference>
<dbReference type="InterPro" id="IPR036163">
    <property type="entry name" value="HMA_dom_sf"/>
</dbReference>
<dbReference type="PROSITE" id="PS50846">
    <property type="entry name" value="HMA_2"/>
    <property type="match status" value="1"/>
</dbReference>
<keyword evidence="4" id="KW-1185">Reference proteome</keyword>
<keyword evidence="1" id="KW-1133">Transmembrane helix</keyword>
<evidence type="ECO:0000313" key="3">
    <source>
        <dbReference type="EMBL" id="MBB3837675.1"/>
    </source>
</evidence>
<dbReference type="SUPFAM" id="SSF55008">
    <property type="entry name" value="HMA, heavy metal-associated domain"/>
    <property type="match status" value="1"/>
</dbReference>
<evidence type="ECO:0000259" key="2">
    <source>
        <dbReference type="PROSITE" id="PS50846"/>
    </source>
</evidence>